<gene>
    <name evidence="2" type="ORF">BHYA_0080g00360</name>
</gene>
<keyword evidence="3" id="KW-1185">Reference proteome</keyword>
<evidence type="ECO:0000256" key="1">
    <source>
        <dbReference type="SAM" id="MobiDB-lite"/>
    </source>
</evidence>
<reference evidence="2 3" key="1">
    <citation type="submission" date="2017-12" db="EMBL/GenBank/DDBJ databases">
        <title>Comparative genomics of Botrytis spp.</title>
        <authorList>
            <person name="Valero-Jimenez C.A."/>
            <person name="Tapia P."/>
            <person name="Veloso J."/>
            <person name="Silva-Moreno E."/>
            <person name="Staats M."/>
            <person name="Valdes J.H."/>
            <person name="Van Kan J.A.L."/>
        </authorList>
    </citation>
    <scope>NUCLEOTIDE SEQUENCE [LARGE SCALE GENOMIC DNA]</scope>
    <source>
        <strain evidence="2 3">Bh0001</strain>
    </source>
</reference>
<organism evidence="2 3">
    <name type="scientific">Botrytis hyacinthi</name>
    <dbReference type="NCBI Taxonomy" id="278943"/>
    <lineage>
        <taxon>Eukaryota</taxon>
        <taxon>Fungi</taxon>
        <taxon>Dikarya</taxon>
        <taxon>Ascomycota</taxon>
        <taxon>Pezizomycotina</taxon>
        <taxon>Leotiomycetes</taxon>
        <taxon>Helotiales</taxon>
        <taxon>Sclerotiniaceae</taxon>
        <taxon>Botrytis</taxon>
    </lineage>
</organism>
<feature type="compositionally biased region" description="Basic and acidic residues" evidence="1">
    <location>
        <begin position="50"/>
        <end position="60"/>
    </location>
</feature>
<feature type="region of interest" description="Disordered" evidence="1">
    <location>
        <begin position="42"/>
        <end position="76"/>
    </location>
</feature>
<evidence type="ECO:0000313" key="3">
    <source>
        <dbReference type="Proteomes" id="UP000297814"/>
    </source>
</evidence>
<name>A0A4Z1GPB5_9HELO</name>
<accession>A0A4Z1GPB5</accession>
<sequence>MKRLSIPYANLNGFTFSRIKNDMTRSTSKKIPSKVCSSKLRSRLVTSPSARDHETTHASEEELSPSLKRSEGSTCSGACGKIGGCERKEKSVSLEF</sequence>
<dbReference type="AlphaFoldDB" id="A0A4Z1GPB5"/>
<evidence type="ECO:0000313" key="2">
    <source>
        <dbReference type="EMBL" id="TGO38188.1"/>
    </source>
</evidence>
<dbReference type="EMBL" id="PQXK01000080">
    <property type="protein sequence ID" value="TGO38188.1"/>
    <property type="molecule type" value="Genomic_DNA"/>
</dbReference>
<dbReference type="Proteomes" id="UP000297814">
    <property type="component" value="Unassembled WGS sequence"/>
</dbReference>
<comment type="caution">
    <text evidence="2">The sequence shown here is derived from an EMBL/GenBank/DDBJ whole genome shotgun (WGS) entry which is preliminary data.</text>
</comment>
<protein>
    <submittedName>
        <fullName evidence="2">Uncharacterized protein</fullName>
    </submittedName>
</protein>
<proteinExistence type="predicted"/>